<dbReference type="Proteomes" id="UP000095228">
    <property type="component" value="Chromosome"/>
</dbReference>
<dbReference type="InterPro" id="IPR036986">
    <property type="entry name" value="S4_RNA-bd_sf"/>
</dbReference>
<evidence type="ECO:0000313" key="3">
    <source>
        <dbReference type="Proteomes" id="UP000095228"/>
    </source>
</evidence>
<dbReference type="GO" id="GO:0003723">
    <property type="term" value="F:RNA binding"/>
    <property type="evidence" value="ECO:0007669"/>
    <property type="project" value="UniProtKB-KW"/>
</dbReference>
<sequence length="65" mass="7035">MREIPIELCQFIKFGGLTESGGEAKVLIGAGEVTLNGVVEMQKRKKLVAGDRVTVNGHTIIVKVR</sequence>
<evidence type="ECO:0000256" key="1">
    <source>
        <dbReference type="PROSITE-ProRule" id="PRU00182"/>
    </source>
</evidence>
<dbReference type="Pfam" id="PF13275">
    <property type="entry name" value="S4_2"/>
    <property type="match status" value="1"/>
</dbReference>
<accession>A0A1D8AYW8</accession>
<dbReference type="KEGG" id="obg:Verru16b_03174"/>
<dbReference type="AlphaFoldDB" id="A0A1D8AYW8"/>
<organism evidence="2 3">
    <name type="scientific">Lacunisphaera limnophila</name>
    <dbReference type="NCBI Taxonomy" id="1838286"/>
    <lineage>
        <taxon>Bacteria</taxon>
        <taxon>Pseudomonadati</taxon>
        <taxon>Verrucomicrobiota</taxon>
        <taxon>Opitutia</taxon>
        <taxon>Opitutales</taxon>
        <taxon>Opitutaceae</taxon>
        <taxon>Lacunisphaera</taxon>
    </lineage>
</organism>
<name>A0A1D8AYW8_9BACT</name>
<dbReference type="CDD" id="cd00165">
    <property type="entry name" value="S4"/>
    <property type="match status" value="1"/>
</dbReference>
<proteinExistence type="predicted"/>
<keyword evidence="1" id="KW-0694">RNA-binding</keyword>
<protein>
    <submittedName>
        <fullName evidence="2">Ribosome-associated protein</fullName>
    </submittedName>
</protein>
<reference evidence="2 3" key="1">
    <citation type="submission" date="2016-06" db="EMBL/GenBank/DDBJ databases">
        <title>Three novel species with peptidoglycan cell walls form the new genus Lacunisphaera gen. nov. in the family Opitutaceae of the verrucomicrobial subdivision 4.</title>
        <authorList>
            <person name="Rast P."/>
            <person name="Gloeckner I."/>
            <person name="Jogler M."/>
            <person name="Boedeker C."/>
            <person name="Jeske O."/>
            <person name="Wiegand S."/>
            <person name="Reinhardt R."/>
            <person name="Schumann P."/>
            <person name="Rohde M."/>
            <person name="Spring S."/>
            <person name="Gloeckner F.O."/>
            <person name="Jogler C."/>
        </authorList>
    </citation>
    <scope>NUCLEOTIDE SEQUENCE [LARGE SCALE GENOMIC DNA]</scope>
    <source>
        <strain evidence="2 3">IG16b</strain>
    </source>
</reference>
<dbReference type="Gene3D" id="3.10.290.10">
    <property type="entry name" value="RNA-binding S4 domain"/>
    <property type="match status" value="1"/>
</dbReference>
<evidence type="ECO:0000313" key="2">
    <source>
        <dbReference type="EMBL" id="AOS46079.1"/>
    </source>
</evidence>
<dbReference type="EMBL" id="CP016094">
    <property type="protein sequence ID" value="AOS46079.1"/>
    <property type="molecule type" value="Genomic_DNA"/>
</dbReference>
<dbReference type="STRING" id="1838286.Verru16b_03174"/>
<dbReference type="SUPFAM" id="SSF55174">
    <property type="entry name" value="Alpha-L RNA-binding motif"/>
    <property type="match status" value="1"/>
</dbReference>
<gene>
    <name evidence="2" type="ORF">Verru16b_03174</name>
</gene>
<keyword evidence="3" id="KW-1185">Reference proteome</keyword>
<dbReference type="PROSITE" id="PS50889">
    <property type="entry name" value="S4"/>
    <property type="match status" value="1"/>
</dbReference>